<evidence type="ECO:0000256" key="3">
    <source>
        <dbReference type="ARBA" id="ARBA00022448"/>
    </source>
</evidence>
<evidence type="ECO:0000256" key="5">
    <source>
        <dbReference type="ARBA" id="ARBA00023157"/>
    </source>
</evidence>
<keyword evidence="5 10" id="KW-1015">Disulfide bond</keyword>
<reference evidence="12" key="1">
    <citation type="submission" date="2020-10" db="EMBL/GenBank/DDBJ databases">
        <authorList>
            <person name="Gilroy R."/>
        </authorList>
    </citation>
    <scope>NUCLEOTIDE SEQUENCE</scope>
    <source>
        <strain evidence="12">ChiW13-3771</strain>
    </source>
</reference>
<evidence type="ECO:0000256" key="1">
    <source>
        <dbReference type="ARBA" id="ARBA00008987"/>
    </source>
</evidence>
<keyword evidence="6 10" id="KW-0676">Redox-active center</keyword>
<dbReference type="InterPro" id="IPR013766">
    <property type="entry name" value="Thioredoxin_domain"/>
</dbReference>
<comment type="similarity">
    <text evidence="1 8">Belongs to the thioredoxin family.</text>
</comment>
<dbReference type="SUPFAM" id="SSF52833">
    <property type="entry name" value="Thioredoxin-like"/>
    <property type="match status" value="1"/>
</dbReference>
<evidence type="ECO:0000259" key="11">
    <source>
        <dbReference type="PROSITE" id="PS51352"/>
    </source>
</evidence>
<dbReference type="InterPro" id="IPR005746">
    <property type="entry name" value="Thioredoxin"/>
</dbReference>
<dbReference type="InterPro" id="IPR017937">
    <property type="entry name" value="Thioredoxin_CS"/>
</dbReference>
<dbReference type="PROSITE" id="PS00194">
    <property type="entry name" value="THIOREDOXIN_1"/>
    <property type="match status" value="1"/>
</dbReference>
<dbReference type="FunFam" id="3.40.30.10:FF:000001">
    <property type="entry name" value="Thioredoxin"/>
    <property type="match status" value="1"/>
</dbReference>
<evidence type="ECO:0000256" key="4">
    <source>
        <dbReference type="ARBA" id="ARBA00022982"/>
    </source>
</evidence>
<dbReference type="CDD" id="cd02947">
    <property type="entry name" value="TRX_family"/>
    <property type="match status" value="1"/>
</dbReference>
<evidence type="ECO:0000256" key="2">
    <source>
        <dbReference type="ARBA" id="ARBA00020570"/>
    </source>
</evidence>
<dbReference type="PROSITE" id="PS51352">
    <property type="entry name" value="THIOREDOXIN_2"/>
    <property type="match status" value="1"/>
</dbReference>
<evidence type="ECO:0000256" key="8">
    <source>
        <dbReference type="PIRNR" id="PIRNR000077"/>
    </source>
</evidence>
<comment type="caution">
    <text evidence="12">The sequence shown here is derived from an EMBL/GenBank/DDBJ whole genome shotgun (WGS) entry which is preliminary data.</text>
</comment>
<reference evidence="12" key="2">
    <citation type="journal article" date="2021" name="PeerJ">
        <title>Extensive microbial diversity within the chicken gut microbiome revealed by metagenomics and culture.</title>
        <authorList>
            <person name="Gilroy R."/>
            <person name="Ravi A."/>
            <person name="Getino M."/>
            <person name="Pursley I."/>
            <person name="Horton D.L."/>
            <person name="Alikhan N.F."/>
            <person name="Baker D."/>
            <person name="Gharbi K."/>
            <person name="Hall N."/>
            <person name="Watson M."/>
            <person name="Adriaenssens E.M."/>
            <person name="Foster-Nyarko E."/>
            <person name="Jarju S."/>
            <person name="Secka A."/>
            <person name="Antonio M."/>
            <person name="Oren A."/>
            <person name="Chaudhuri R.R."/>
            <person name="La Ragione R."/>
            <person name="Hildebrand F."/>
            <person name="Pallen M.J."/>
        </authorList>
    </citation>
    <scope>NUCLEOTIDE SEQUENCE</scope>
    <source>
        <strain evidence="12">ChiW13-3771</strain>
    </source>
</reference>
<dbReference type="GO" id="GO:0045454">
    <property type="term" value="P:cell redox homeostasis"/>
    <property type="evidence" value="ECO:0007669"/>
    <property type="project" value="TreeGrafter"/>
</dbReference>
<feature type="active site" description="Nucleophile" evidence="9">
    <location>
        <position position="34"/>
    </location>
</feature>
<dbReference type="Pfam" id="PF00085">
    <property type="entry name" value="Thioredoxin"/>
    <property type="match status" value="1"/>
</dbReference>
<sequence>MSVKTITKQNFNIEVLESEKPVLLDFWATWCGPCRMIAPVVEEIAAERSDIVVGKVNVDEQPELAQKFQIMSIPTLIVIKNGKITAQKVGVQPKAVIQAMIG</sequence>
<proteinExistence type="inferred from homology"/>
<protein>
    <recommendedName>
        <fullName evidence="2 7">Thioredoxin</fullName>
    </recommendedName>
</protein>
<organism evidence="12 13">
    <name type="scientific">Candidatus Fimimorpha faecalis</name>
    <dbReference type="NCBI Taxonomy" id="2840824"/>
    <lineage>
        <taxon>Bacteria</taxon>
        <taxon>Bacillati</taxon>
        <taxon>Bacillota</taxon>
        <taxon>Clostridia</taxon>
        <taxon>Eubacteriales</taxon>
        <taxon>Candidatus Fimimorpha</taxon>
    </lineage>
</organism>
<feature type="active site" description="Nucleophile" evidence="9">
    <location>
        <position position="31"/>
    </location>
</feature>
<dbReference type="Proteomes" id="UP000824201">
    <property type="component" value="Unassembled WGS sequence"/>
</dbReference>
<feature type="disulfide bond" description="Redox-active" evidence="10">
    <location>
        <begin position="31"/>
        <end position="34"/>
    </location>
</feature>
<dbReference type="EMBL" id="DVHN01000051">
    <property type="protein sequence ID" value="HIR88189.1"/>
    <property type="molecule type" value="Genomic_DNA"/>
</dbReference>
<evidence type="ECO:0000256" key="6">
    <source>
        <dbReference type="ARBA" id="ARBA00023284"/>
    </source>
</evidence>
<accession>A0A9D1ED76</accession>
<dbReference type="Gene3D" id="3.40.30.10">
    <property type="entry name" value="Glutaredoxin"/>
    <property type="match status" value="1"/>
</dbReference>
<dbReference type="PANTHER" id="PTHR45663:SF11">
    <property type="entry name" value="GEO12009P1"/>
    <property type="match status" value="1"/>
</dbReference>
<gene>
    <name evidence="12" type="primary">trxA</name>
    <name evidence="12" type="ORF">IAC96_04485</name>
</gene>
<dbReference type="PANTHER" id="PTHR45663">
    <property type="entry name" value="GEO12009P1"/>
    <property type="match status" value="1"/>
</dbReference>
<evidence type="ECO:0000256" key="9">
    <source>
        <dbReference type="PIRSR" id="PIRSR000077-1"/>
    </source>
</evidence>
<keyword evidence="3" id="KW-0813">Transport</keyword>
<feature type="site" description="Deprotonates C-terminal active site Cys" evidence="9">
    <location>
        <position position="25"/>
    </location>
</feature>
<dbReference type="GO" id="GO:0015035">
    <property type="term" value="F:protein-disulfide reductase activity"/>
    <property type="evidence" value="ECO:0007669"/>
    <property type="project" value="UniProtKB-UniRule"/>
</dbReference>
<name>A0A9D1ED76_9FIRM</name>
<dbReference type="InterPro" id="IPR036249">
    <property type="entry name" value="Thioredoxin-like_sf"/>
</dbReference>
<evidence type="ECO:0000256" key="10">
    <source>
        <dbReference type="PIRSR" id="PIRSR000077-4"/>
    </source>
</evidence>
<dbReference type="PIRSF" id="PIRSF000077">
    <property type="entry name" value="Thioredoxin"/>
    <property type="match status" value="1"/>
</dbReference>
<dbReference type="NCBIfam" id="TIGR01068">
    <property type="entry name" value="thioredoxin"/>
    <property type="match status" value="1"/>
</dbReference>
<dbReference type="PRINTS" id="PR00421">
    <property type="entry name" value="THIOREDOXIN"/>
</dbReference>
<evidence type="ECO:0000313" key="12">
    <source>
        <dbReference type="EMBL" id="HIR88189.1"/>
    </source>
</evidence>
<dbReference type="AlphaFoldDB" id="A0A9D1ED76"/>
<evidence type="ECO:0000313" key="13">
    <source>
        <dbReference type="Proteomes" id="UP000824201"/>
    </source>
</evidence>
<evidence type="ECO:0000256" key="7">
    <source>
        <dbReference type="NCBIfam" id="TIGR01068"/>
    </source>
</evidence>
<keyword evidence="4" id="KW-0249">Electron transport</keyword>
<dbReference type="GO" id="GO:0005829">
    <property type="term" value="C:cytosol"/>
    <property type="evidence" value="ECO:0007669"/>
    <property type="project" value="TreeGrafter"/>
</dbReference>
<feature type="site" description="Contributes to redox potential value" evidence="9">
    <location>
        <position position="33"/>
    </location>
</feature>
<feature type="domain" description="Thioredoxin" evidence="11">
    <location>
        <begin position="1"/>
        <end position="102"/>
    </location>
</feature>
<feature type="site" description="Contributes to redox potential value" evidence="9">
    <location>
        <position position="32"/>
    </location>
</feature>